<comment type="caution">
    <text evidence="2">The sequence shown here is derived from an EMBL/GenBank/DDBJ whole genome shotgun (WGS) entry which is preliminary data.</text>
</comment>
<keyword evidence="3" id="KW-1185">Reference proteome</keyword>
<name>A0ABP6UKZ9_9FLAO</name>
<feature type="signal peptide" evidence="1">
    <location>
        <begin position="1"/>
        <end position="18"/>
    </location>
</feature>
<reference evidence="3" key="1">
    <citation type="journal article" date="2019" name="Int. J. Syst. Evol. Microbiol.">
        <title>The Global Catalogue of Microorganisms (GCM) 10K type strain sequencing project: providing services to taxonomists for standard genome sequencing and annotation.</title>
        <authorList>
            <consortium name="The Broad Institute Genomics Platform"/>
            <consortium name="The Broad Institute Genome Sequencing Center for Infectious Disease"/>
            <person name="Wu L."/>
            <person name="Ma J."/>
        </authorList>
    </citation>
    <scope>NUCLEOTIDE SEQUENCE [LARGE SCALE GENOMIC DNA]</scope>
    <source>
        <strain evidence="3">JCM 17106</strain>
    </source>
</reference>
<dbReference type="EMBL" id="BAABCW010000007">
    <property type="protein sequence ID" value="GAA3508688.1"/>
    <property type="molecule type" value="Genomic_DNA"/>
</dbReference>
<evidence type="ECO:0000256" key="1">
    <source>
        <dbReference type="SAM" id="SignalP"/>
    </source>
</evidence>
<feature type="chain" id="PRO_5045124409" description="GLPGLI family protein" evidence="1">
    <location>
        <begin position="19"/>
        <end position="236"/>
    </location>
</feature>
<accession>A0ABP6UKZ9</accession>
<dbReference type="Proteomes" id="UP001500459">
    <property type="component" value="Unassembled WGS sequence"/>
</dbReference>
<proteinExistence type="predicted"/>
<gene>
    <name evidence="2" type="ORF">GCM10022393_20350</name>
</gene>
<evidence type="ECO:0000313" key="2">
    <source>
        <dbReference type="EMBL" id="GAA3508688.1"/>
    </source>
</evidence>
<evidence type="ECO:0000313" key="3">
    <source>
        <dbReference type="Proteomes" id="UP001500459"/>
    </source>
</evidence>
<organism evidence="2 3">
    <name type="scientific">Aquimarina addita</name>
    <dbReference type="NCBI Taxonomy" id="870485"/>
    <lineage>
        <taxon>Bacteria</taxon>
        <taxon>Pseudomonadati</taxon>
        <taxon>Bacteroidota</taxon>
        <taxon>Flavobacteriia</taxon>
        <taxon>Flavobacteriales</taxon>
        <taxon>Flavobacteriaceae</taxon>
        <taxon>Aquimarina</taxon>
    </lineage>
</organism>
<sequence length="236" mass="27037">MRNLLQTLFLLATTTLFAQLPESIIEPSKEVDLFDNYKGSIYKLKKHKEASITDEASGTFNGELNYNIYLDIIEYVKNDNLFQIVKSPSVYANIKGDYYYYCNFKNSRGQKRQGYYVLVELSDNYSVYKKYTLKITPPDELDVDPMTGGIPPGSIKTLTSYYLEENGVILELPVGKKDLLATLSDKKNELEKYISSEKINPKKEEDLLRLVSRYNALKNSDTNPTRSLLSNTDQNN</sequence>
<dbReference type="RefSeq" id="WP_344927070.1">
    <property type="nucleotide sequence ID" value="NZ_BAABCW010000007.1"/>
</dbReference>
<protein>
    <recommendedName>
        <fullName evidence="4">GLPGLI family protein</fullName>
    </recommendedName>
</protein>
<evidence type="ECO:0008006" key="4">
    <source>
        <dbReference type="Google" id="ProtNLM"/>
    </source>
</evidence>
<keyword evidence="1" id="KW-0732">Signal</keyword>